<accession>A0A9N9HSL5</accession>
<evidence type="ECO:0000313" key="2">
    <source>
        <dbReference type="Proteomes" id="UP000789405"/>
    </source>
</evidence>
<sequence length="237" mass="27722">MFSKIRLSFVNADEINITSKYENITFPNPFQSNIKYEREDIVVDLQFLFFRIAPIIFQFFNTINKGGDKNDESLILSDNISIYDNYKLLSILYSTSSSGNLYSMRLFENYFKKNPRGSQDEILDKENSTELQEKNTVTVSDEVNDTTKNQSEEKKLRTFALAYTIRILHLATIAYFFSNSDAYQWVTATILFSAQTSLRFASSDYDLKDKDSRRSSFLSEIDAYFQRPNIYKRNICY</sequence>
<reference evidence="1" key="1">
    <citation type="submission" date="2021-06" db="EMBL/GenBank/DDBJ databases">
        <authorList>
            <person name="Kallberg Y."/>
            <person name="Tangrot J."/>
            <person name="Rosling A."/>
        </authorList>
    </citation>
    <scope>NUCLEOTIDE SEQUENCE</scope>
    <source>
        <strain evidence="1">MA453B</strain>
    </source>
</reference>
<dbReference type="Proteomes" id="UP000789405">
    <property type="component" value="Unassembled WGS sequence"/>
</dbReference>
<protein>
    <submittedName>
        <fullName evidence="1">13718_t:CDS:1</fullName>
    </submittedName>
</protein>
<gene>
    <name evidence="1" type="ORF">DERYTH_LOCUS13112</name>
</gene>
<keyword evidence="2" id="KW-1185">Reference proteome</keyword>
<evidence type="ECO:0000313" key="1">
    <source>
        <dbReference type="EMBL" id="CAG8703084.1"/>
    </source>
</evidence>
<comment type="caution">
    <text evidence="1">The sequence shown here is derived from an EMBL/GenBank/DDBJ whole genome shotgun (WGS) entry which is preliminary data.</text>
</comment>
<dbReference type="EMBL" id="CAJVPY010008973">
    <property type="protein sequence ID" value="CAG8703084.1"/>
    <property type="molecule type" value="Genomic_DNA"/>
</dbReference>
<organism evidence="1 2">
    <name type="scientific">Dentiscutata erythropus</name>
    <dbReference type="NCBI Taxonomy" id="1348616"/>
    <lineage>
        <taxon>Eukaryota</taxon>
        <taxon>Fungi</taxon>
        <taxon>Fungi incertae sedis</taxon>
        <taxon>Mucoromycota</taxon>
        <taxon>Glomeromycotina</taxon>
        <taxon>Glomeromycetes</taxon>
        <taxon>Diversisporales</taxon>
        <taxon>Gigasporaceae</taxon>
        <taxon>Dentiscutata</taxon>
    </lineage>
</organism>
<dbReference type="AlphaFoldDB" id="A0A9N9HSL5"/>
<proteinExistence type="predicted"/>
<name>A0A9N9HSL5_9GLOM</name>